<dbReference type="InParanoid" id="A0A1Y2E1E3"/>
<evidence type="ECO:0000256" key="1">
    <source>
        <dbReference type="SAM" id="Phobius"/>
    </source>
</evidence>
<comment type="caution">
    <text evidence="2">The sequence shown here is derived from an EMBL/GenBank/DDBJ whole genome shotgun (WGS) entry which is preliminary data.</text>
</comment>
<name>A0A1Y2E1E3_9PEZI</name>
<keyword evidence="1" id="KW-1133">Transmembrane helix</keyword>
<keyword evidence="3" id="KW-1185">Reference proteome</keyword>
<sequence>MSRLTFPRHGTVSQDCCGLLLMFVLSFFFGSLQNGATKPCQASVDTTAGRSMTSANSPGRLTQAVENPNKVTPSIVAYKC</sequence>
<gene>
    <name evidence="2" type="ORF">BCR38DRAFT_195216</name>
</gene>
<accession>A0A1Y2E1E3</accession>
<evidence type="ECO:0000313" key="3">
    <source>
        <dbReference type="Proteomes" id="UP000193689"/>
    </source>
</evidence>
<protein>
    <submittedName>
        <fullName evidence="2">Uncharacterized protein</fullName>
    </submittedName>
</protein>
<dbReference type="RefSeq" id="XP_040716471.1">
    <property type="nucleotide sequence ID" value="XM_040854040.1"/>
</dbReference>
<evidence type="ECO:0000313" key="2">
    <source>
        <dbReference type="EMBL" id="ORY65319.1"/>
    </source>
</evidence>
<dbReference type="AlphaFoldDB" id="A0A1Y2E1E3"/>
<dbReference type="Proteomes" id="UP000193689">
    <property type="component" value="Unassembled WGS sequence"/>
</dbReference>
<feature type="transmembrane region" description="Helical" evidence="1">
    <location>
        <begin position="12"/>
        <end position="32"/>
    </location>
</feature>
<keyword evidence="1" id="KW-0472">Membrane</keyword>
<dbReference type="EMBL" id="MCFJ01000006">
    <property type="protein sequence ID" value="ORY65319.1"/>
    <property type="molecule type" value="Genomic_DNA"/>
</dbReference>
<proteinExistence type="predicted"/>
<keyword evidence="1" id="KW-0812">Transmembrane</keyword>
<dbReference type="GeneID" id="63770252"/>
<reference evidence="2 3" key="1">
    <citation type="submission" date="2016-07" db="EMBL/GenBank/DDBJ databases">
        <title>Pervasive Adenine N6-methylation of Active Genes in Fungi.</title>
        <authorList>
            <consortium name="DOE Joint Genome Institute"/>
            <person name="Mondo S.J."/>
            <person name="Dannebaum R.O."/>
            <person name="Kuo R.C."/>
            <person name="Labutti K."/>
            <person name="Haridas S."/>
            <person name="Kuo A."/>
            <person name="Salamov A."/>
            <person name="Ahrendt S.R."/>
            <person name="Lipzen A."/>
            <person name="Sullivan W."/>
            <person name="Andreopoulos W.B."/>
            <person name="Clum A."/>
            <person name="Lindquist E."/>
            <person name="Daum C."/>
            <person name="Ramamoorthy G.K."/>
            <person name="Gryganskyi A."/>
            <person name="Culley D."/>
            <person name="Magnuson J.K."/>
            <person name="James T.Y."/>
            <person name="O'Malley M.A."/>
            <person name="Stajich J.E."/>
            <person name="Spatafora J.W."/>
            <person name="Visel A."/>
            <person name="Grigoriev I.V."/>
        </authorList>
    </citation>
    <scope>NUCLEOTIDE SEQUENCE [LARGE SCALE GENOMIC DNA]</scope>
    <source>
        <strain evidence="2 3">CBS 129021</strain>
    </source>
</reference>
<organism evidence="2 3">
    <name type="scientific">Pseudomassariella vexata</name>
    <dbReference type="NCBI Taxonomy" id="1141098"/>
    <lineage>
        <taxon>Eukaryota</taxon>
        <taxon>Fungi</taxon>
        <taxon>Dikarya</taxon>
        <taxon>Ascomycota</taxon>
        <taxon>Pezizomycotina</taxon>
        <taxon>Sordariomycetes</taxon>
        <taxon>Xylariomycetidae</taxon>
        <taxon>Amphisphaeriales</taxon>
        <taxon>Pseudomassariaceae</taxon>
        <taxon>Pseudomassariella</taxon>
    </lineage>
</organism>